<dbReference type="Gene3D" id="1.10.4200.10">
    <property type="entry name" value="Triphosphoribosyl-dephospho-CoA protein"/>
    <property type="match status" value="1"/>
</dbReference>
<keyword evidence="2" id="KW-1185">Reference proteome</keyword>
<dbReference type="KEGG" id="hut:Huta_0764"/>
<dbReference type="OrthoDB" id="85890at2157"/>
<gene>
    <name evidence="1" type="ordered locus">Huta_0764</name>
</gene>
<dbReference type="GeneID" id="8383034"/>
<dbReference type="GO" id="GO:0046917">
    <property type="term" value="F:triphosphoribosyl-dephospho-CoA synthase activity"/>
    <property type="evidence" value="ECO:0007669"/>
    <property type="project" value="InterPro"/>
</dbReference>
<dbReference type="STRING" id="519442.Huta_0764"/>
<accession>C7NTW0</accession>
<dbReference type="InterPro" id="IPR002736">
    <property type="entry name" value="CitG"/>
</dbReference>
<evidence type="ECO:0000313" key="2">
    <source>
        <dbReference type="Proteomes" id="UP000002071"/>
    </source>
</evidence>
<dbReference type="eggNOG" id="arCOG04238">
    <property type="taxonomic scope" value="Archaea"/>
</dbReference>
<dbReference type="Proteomes" id="UP000002071">
    <property type="component" value="Chromosome"/>
</dbReference>
<dbReference type="RefSeq" id="WP_015788529.1">
    <property type="nucleotide sequence ID" value="NC_013158.1"/>
</dbReference>
<dbReference type="HOGENOM" id="CLU_063627_0_0_2"/>
<proteinExistence type="predicted"/>
<dbReference type="AlphaFoldDB" id="C7NTW0"/>
<protein>
    <submittedName>
        <fullName evidence="1">Triphosphoribosyl-dephospho-CoA protein</fullName>
    </submittedName>
</protein>
<dbReference type="PANTHER" id="PTHR42280:SF1">
    <property type="entry name" value="CITG FAMILY PROTEIN"/>
    <property type="match status" value="1"/>
</dbReference>
<name>C7NTW0_HALUD</name>
<sequence>MTRTIAQQAELALLLEVATTPKPGNVDRHRDHDDLRFEHFLAGAVGASEGLRDLADPDGPPIGVAFEQAVAGMSDQSGGNTQFGGLLLLAPLVRAAALGELTPERATTVAEGTGVEDAAGFYRAFEHVDVAVADPPDDMDALDVRRGSDAVPEIRERGLSLSDVLARSTDHDGIAREWTSGFERTFDAADQLVSRDGPLPDRAADVFLELLAADPDTFVAINHGEETAREVRGRAEAAREGDTDPETLADELVAEGINPGTTADMLAGGLFVALERGAEV</sequence>
<reference evidence="1 2" key="1">
    <citation type="journal article" date="2009" name="Stand. Genomic Sci.">
        <title>Complete genome sequence of Halorhabdus utahensis type strain (AX-2).</title>
        <authorList>
            <person name="Anderson I."/>
            <person name="Tindall B.J."/>
            <person name="Pomrenke H."/>
            <person name="Goker M."/>
            <person name="Lapidus A."/>
            <person name="Nolan M."/>
            <person name="Copeland A."/>
            <person name="Glavina Del Rio T."/>
            <person name="Chen F."/>
            <person name="Tice H."/>
            <person name="Cheng J.F."/>
            <person name="Lucas S."/>
            <person name="Chertkov O."/>
            <person name="Bruce D."/>
            <person name="Brettin T."/>
            <person name="Detter J.C."/>
            <person name="Han C."/>
            <person name="Goodwin L."/>
            <person name="Land M."/>
            <person name="Hauser L."/>
            <person name="Chang Y.J."/>
            <person name="Jeffries C.D."/>
            <person name="Pitluck S."/>
            <person name="Pati A."/>
            <person name="Mavromatis K."/>
            <person name="Ivanova N."/>
            <person name="Ovchinnikova G."/>
            <person name="Chen A."/>
            <person name="Palaniappan K."/>
            <person name="Chain P."/>
            <person name="Rohde M."/>
            <person name="Bristow J."/>
            <person name="Eisen J.A."/>
            <person name="Markowitz V."/>
            <person name="Hugenholtz P."/>
            <person name="Kyrpides N.C."/>
            <person name="Klenk H.P."/>
        </authorList>
    </citation>
    <scope>NUCLEOTIDE SEQUENCE [LARGE SCALE GENOMIC DNA]</scope>
    <source>
        <strain evidence="2">DSM 12940 / JCM 11049 / AX-2</strain>
    </source>
</reference>
<dbReference type="GO" id="GO:0005524">
    <property type="term" value="F:ATP binding"/>
    <property type="evidence" value="ECO:0007669"/>
    <property type="project" value="InterPro"/>
</dbReference>
<dbReference type="EMBL" id="CP001687">
    <property type="protein sequence ID" value="ACV10949.1"/>
    <property type="molecule type" value="Genomic_DNA"/>
</dbReference>
<evidence type="ECO:0000313" key="1">
    <source>
        <dbReference type="EMBL" id="ACV10949.1"/>
    </source>
</evidence>
<organism evidence="1 2">
    <name type="scientific">Halorhabdus utahensis (strain DSM 12940 / JCM 11049 / AX-2)</name>
    <dbReference type="NCBI Taxonomy" id="519442"/>
    <lineage>
        <taxon>Archaea</taxon>
        <taxon>Methanobacteriati</taxon>
        <taxon>Methanobacteriota</taxon>
        <taxon>Stenosarchaea group</taxon>
        <taxon>Halobacteria</taxon>
        <taxon>Halobacteriales</taxon>
        <taxon>Haloarculaceae</taxon>
        <taxon>Halorhabdus</taxon>
    </lineage>
</organism>
<dbReference type="Pfam" id="PF01874">
    <property type="entry name" value="CitG"/>
    <property type="match status" value="1"/>
</dbReference>
<dbReference type="PANTHER" id="PTHR42280">
    <property type="entry name" value="CITG FAMILY PROTEIN"/>
    <property type="match status" value="1"/>
</dbReference>